<evidence type="ECO:0000256" key="2">
    <source>
        <dbReference type="SAM" id="Phobius"/>
    </source>
</evidence>
<keyword evidence="4" id="KW-1185">Reference proteome</keyword>
<feature type="region of interest" description="Disordered" evidence="1">
    <location>
        <begin position="57"/>
        <end position="87"/>
    </location>
</feature>
<dbReference type="Proteomes" id="UP000308149">
    <property type="component" value="Chromosome"/>
</dbReference>
<organism evidence="3 4">
    <name type="scientific">Thermomonas aquatica</name>
    <dbReference type="NCBI Taxonomy" id="2202149"/>
    <lineage>
        <taxon>Bacteria</taxon>
        <taxon>Pseudomonadati</taxon>
        <taxon>Pseudomonadota</taxon>
        <taxon>Gammaproteobacteria</taxon>
        <taxon>Lysobacterales</taxon>
        <taxon>Lysobacteraceae</taxon>
        <taxon>Thermomonas</taxon>
    </lineage>
</organism>
<dbReference type="AlphaFoldDB" id="A0A5B7ZPU3"/>
<reference evidence="3 4" key="1">
    <citation type="submission" date="2019-06" db="EMBL/GenBank/DDBJ databases">
        <title>Thermomonas aquatica sp. nov., isolated from an industrial wastewater treatment plant.</title>
        <authorList>
            <person name="Jeon J.H."/>
            <person name="Park D.-S."/>
        </authorList>
    </citation>
    <scope>NUCLEOTIDE SEQUENCE [LARGE SCALE GENOMIC DNA]</scope>
    <source>
        <strain evidence="3 4">SY21</strain>
    </source>
</reference>
<sequence length="202" mass="21772">MGTRTLHRDGAIALAGLLVIHVLLAWALLRAMRLIPSDGDEEALQVVFLPPRALAVAPEPSPRPRKEAWQRAIPAPDKESPPADAATVDAAQAPVPLQARLLEQSAAAAARVAPIEIPAHDALADRQARLPGRAGGRFRMHERLSPAQAVAMVGKLFGGMDPDEIRAQICTRNRHNLVTAAGRGDSPELQAELEIQRRYCEP</sequence>
<evidence type="ECO:0000313" key="4">
    <source>
        <dbReference type="Proteomes" id="UP000308149"/>
    </source>
</evidence>
<feature type="transmembrane region" description="Helical" evidence="2">
    <location>
        <begin position="12"/>
        <end position="29"/>
    </location>
</feature>
<evidence type="ECO:0000256" key="1">
    <source>
        <dbReference type="SAM" id="MobiDB-lite"/>
    </source>
</evidence>
<dbReference type="KEGG" id="thes:FHQ07_07585"/>
<protein>
    <submittedName>
        <fullName evidence="3">Uncharacterized protein</fullName>
    </submittedName>
</protein>
<dbReference type="RefSeq" id="WP_139716236.1">
    <property type="nucleotide sequence ID" value="NZ_CP040871.1"/>
</dbReference>
<gene>
    <name evidence="3" type="ORF">FHQ07_07585</name>
</gene>
<keyword evidence="2" id="KW-0472">Membrane</keyword>
<keyword evidence="2" id="KW-0812">Transmembrane</keyword>
<evidence type="ECO:0000313" key="3">
    <source>
        <dbReference type="EMBL" id="QDA57184.1"/>
    </source>
</evidence>
<dbReference type="OrthoDB" id="6027639at2"/>
<name>A0A5B7ZPU3_9GAMM</name>
<keyword evidence="2" id="KW-1133">Transmembrane helix</keyword>
<accession>A0A5B7ZPU3</accession>
<dbReference type="EMBL" id="CP040871">
    <property type="protein sequence ID" value="QDA57184.1"/>
    <property type="molecule type" value="Genomic_DNA"/>
</dbReference>
<proteinExistence type="predicted"/>